<dbReference type="RefSeq" id="WP_163161360.1">
    <property type="nucleotide sequence ID" value="NZ_VKHP01000271.1"/>
</dbReference>
<protein>
    <submittedName>
        <fullName evidence="2">Carboxymuconolactone decarboxylase family protein</fullName>
    </submittedName>
</protein>
<dbReference type="InterPro" id="IPR003779">
    <property type="entry name" value="CMD-like"/>
</dbReference>
<evidence type="ECO:0000259" key="1">
    <source>
        <dbReference type="Pfam" id="PF02627"/>
    </source>
</evidence>
<dbReference type="PANTHER" id="PTHR34846:SF10">
    <property type="entry name" value="CYTOPLASMIC PROTEIN"/>
    <property type="match status" value="1"/>
</dbReference>
<dbReference type="GO" id="GO:0051920">
    <property type="term" value="F:peroxiredoxin activity"/>
    <property type="evidence" value="ECO:0007669"/>
    <property type="project" value="InterPro"/>
</dbReference>
<sequence>MSMRLDYNRIAPAGVKALGGVYGYVLQSNLPTTMVTLVYLRISQINNCAYCLDMHTRDLLKSGVKIEKLALLQAWAEAGDLFDERERAALAWAETVTRVADTGVPDQAYQAARTVFDERELVDLTIAISLMNAYNRMAISFRNTPQAAVARAA</sequence>
<dbReference type="Proteomes" id="UP000468531">
    <property type="component" value="Unassembled WGS sequence"/>
</dbReference>
<comment type="caution">
    <text evidence="2">The sequence shown here is derived from an EMBL/GenBank/DDBJ whole genome shotgun (WGS) entry which is preliminary data.</text>
</comment>
<dbReference type="InterPro" id="IPR029032">
    <property type="entry name" value="AhpD-like"/>
</dbReference>
<dbReference type="PANTHER" id="PTHR34846">
    <property type="entry name" value="4-CARBOXYMUCONOLACTONE DECARBOXYLASE FAMILY PROTEIN (AFU_ORTHOLOGUE AFUA_6G11590)"/>
    <property type="match status" value="1"/>
</dbReference>
<organism evidence="2 3">
    <name type="scientific">Bradyrhizobium uaiense</name>
    <dbReference type="NCBI Taxonomy" id="2594946"/>
    <lineage>
        <taxon>Bacteria</taxon>
        <taxon>Pseudomonadati</taxon>
        <taxon>Pseudomonadota</taxon>
        <taxon>Alphaproteobacteria</taxon>
        <taxon>Hyphomicrobiales</taxon>
        <taxon>Nitrobacteraceae</taxon>
        <taxon>Bradyrhizobium</taxon>
    </lineage>
</organism>
<dbReference type="EMBL" id="VKHP01000271">
    <property type="protein sequence ID" value="NEV01764.1"/>
    <property type="molecule type" value="Genomic_DNA"/>
</dbReference>
<proteinExistence type="predicted"/>
<dbReference type="Pfam" id="PF02627">
    <property type="entry name" value="CMD"/>
    <property type="match status" value="1"/>
</dbReference>
<dbReference type="InterPro" id="IPR004675">
    <property type="entry name" value="AhpD_core"/>
</dbReference>
<dbReference type="NCBIfam" id="TIGR00778">
    <property type="entry name" value="ahpD_dom"/>
    <property type="match status" value="1"/>
</dbReference>
<dbReference type="AlphaFoldDB" id="A0A6P1BU95"/>
<dbReference type="SUPFAM" id="SSF69118">
    <property type="entry name" value="AhpD-like"/>
    <property type="match status" value="1"/>
</dbReference>
<gene>
    <name evidence="2" type="ORF">FNJ47_39865</name>
</gene>
<keyword evidence="3" id="KW-1185">Reference proteome</keyword>
<evidence type="ECO:0000313" key="3">
    <source>
        <dbReference type="Proteomes" id="UP000468531"/>
    </source>
</evidence>
<evidence type="ECO:0000313" key="2">
    <source>
        <dbReference type="EMBL" id="NEV01764.1"/>
    </source>
</evidence>
<feature type="domain" description="Carboxymuconolactone decarboxylase-like" evidence="1">
    <location>
        <begin position="16"/>
        <end position="94"/>
    </location>
</feature>
<reference evidence="2 3" key="1">
    <citation type="journal article" date="2020" name="Arch. Microbiol.">
        <title>Bradyrhizobium uaiense sp. nov., a new highly efficient cowpea symbiont.</title>
        <authorList>
            <person name="Cabral Michel D."/>
            <person name="Azarias Guimaraes A."/>
            <person name="Martins da Costa E."/>
            <person name="Soares de Carvalho T."/>
            <person name="Balsanelli E."/>
            <person name="Willems A."/>
            <person name="Maltempi de Souza E."/>
            <person name="de Souza Moreira F.M."/>
        </authorList>
    </citation>
    <scope>NUCLEOTIDE SEQUENCE [LARGE SCALE GENOMIC DNA]</scope>
    <source>
        <strain evidence="2 3">UFLA 03-164</strain>
    </source>
</reference>
<name>A0A6P1BU95_9BRAD</name>
<accession>A0A6P1BU95</accession>
<dbReference type="Gene3D" id="1.20.1290.10">
    <property type="entry name" value="AhpD-like"/>
    <property type="match status" value="1"/>
</dbReference>